<dbReference type="Pfam" id="PF02684">
    <property type="entry name" value="LpxB"/>
    <property type="match status" value="3"/>
</dbReference>
<dbReference type="Proteomes" id="UP000243579">
    <property type="component" value="Unassembled WGS sequence"/>
</dbReference>
<keyword evidence="3" id="KW-0441">Lipid A biosynthesis</keyword>
<keyword evidence="9" id="KW-1185">Reference proteome</keyword>
<evidence type="ECO:0000256" key="3">
    <source>
        <dbReference type="ARBA" id="ARBA00022556"/>
    </source>
</evidence>
<keyword evidence="5" id="KW-0808">Transferase</keyword>
<gene>
    <name evidence="8" type="ORF">ACHHYP_09029</name>
</gene>
<dbReference type="EC" id="2.4.1.182" evidence="1"/>
<dbReference type="PANTHER" id="PTHR30372">
    <property type="entry name" value="LIPID-A-DISACCHARIDE SYNTHASE"/>
    <property type="match status" value="1"/>
</dbReference>
<evidence type="ECO:0000256" key="2">
    <source>
        <dbReference type="ARBA" id="ARBA00022516"/>
    </source>
</evidence>
<evidence type="ECO:0000256" key="1">
    <source>
        <dbReference type="ARBA" id="ARBA00012687"/>
    </source>
</evidence>
<dbReference type="EMBL" id="JNBR01000089">
    <property type="protein sequence ID" value="OQR98216.1"/>
    <property type="molecule type" value="Genomic_DNA"/>
</dbReference>
<dbReference type="STRING" id="1202772.A0A1V9ZJR4"/>
<comment type="catalytic activity">
    <reaction evidence="7">
        <text>a lipid X + a UDP-2-N,3-O-bis[(3R)-3-hydroxyacyl]-alpha-D-glucosamine = a lipid A disaccharide + UDP + H(+)</text>
        <dbReference type="Rhea" id="RHEA:67828"/>
        <dbReference type="ChEBI" id="CHEBI:15378"/>
        <dbReference type="ChEBI" id="CHEBI:58223"/>
        <dbReference type="ChEBI" id="CHEBI:137748"/>
        <dbReference type="ChEBI" id="CHEBI:176338"/>
        <dbReference type="ChEBI" id="CHEBI:176343"/>
        <dbReference type="EC" id="2.4.1.182"/>
    </reaction>
</comment>
<evidence type="ECO:0000313" key="9">
    <source>
        <dbReference type="Proteomes" id="UP000243579"/>
    </source>
</evidence>
<sequence>MSIRNAGNRVVYVVAGEASGDAIGSKLIRALQRQAPGCTFRGVGGPQMTRQGQFQSLFPMHELSFMGLTEVIPKLWKTLGHLRAVAADIRACQPDAVITIDSKGFTFRLLRILNGRGWLYHGLRLLGDVDATPVRASTTLVHYVAPSTWAYTHKYKKVAATAAGLASLFDHMLVLLPFEAPLFQPTGDTRTCVTFVGHPALEDFGDAHALFRSHDEQNVPAAWQAAFAASRLGPSEWLPAVASPALQAHAVHRCLAAEGQRAPDEAPWTICALVGSRENEVRQTVAVVRAAIDLYTRQLSRPEVRVLFPTISAVAPLLERELSGWAVPHEIHVADDARSKQALYQASNVAVAVSGTVVLETTLAVLPTVVVYRANRLTEVAASALARVRHVSLPNILAARELVPEVLFSRCTPTNVAAALRCRPADQTVAGHCADEPSAQRHAAMDVRWPSALDAAAPK</sequence>
<dbReference type="AlphaFoldDB" id="A0A1V9ZJR4"/>
<evidence type="ECO:0000313" key="8">
    <source>
        <dbReference type="EMBL" id="OQR98216.1"/>
    </source>
</evidence>
<dbReference type="PANTHER" id="PTHR30372:SF4">
    <property type="entry name" value="LIPID-A-DISACCHARIDE SYNTHASE, MITOCHONDRIAL-RELATED"/>
    <property type="match status" value="1"/>
</dbReference>
<dbReference type="GO" id="GO:0016020">
    <property type="term" value="C:membrane"/>
    <property type="evidence" value="ECO:0007669"/>
    <property type="project" value="GOC"/>
</dbReference>
<dbReference type="SUPFAM" id="SSF53756">
    <property type="entry name" value="UDP-Glycosyltransferase/glycogen phosphorylase"/>
    <property type="match status" value="1"/>
</dbReference>
<keyword evidence="2" id="KW-0444">Lipid biosynthesis</keyword>
<dbReference type="GO" id="GO:0009245">
    <property type="term" value="P:lipid A biosynthetic process"/>
    <property type="evidence" value="ECO:0007669"/>
    <property type="project" value="UniProtKB-KW"/>
</dbReference>
<dbReference type="GO" id="GO:0005543">
    <property type="term" value="F:phospholipid binding"/>
    <property type="evidence" value="ECO:0007669"/>
    <property type="project" value="TreeGrafter"/>
</dbReference>
<evidence type="ECO:0000256" key="6">
    <source>
        <dbReference type="ARBA" id="ARBA00023098"/>
    </source>
</evidence>
<evidence type="ECO:0000256" key="7">
    <source>
        <dbReference type="ARBA" id="ARBA00048975"/>
    </source>
</evidence>
<organism evidence="8 9">
    <name type="scientific">Achlya hypogyna</name>
    <name type="common">Oomycete</name>
    <name type="synonym">Protoachlya hypogyna</name>
    <dbReference type="NCBI Taxonomy" id="1202772"/>
    <lineage>
        <taxon>Eukaryota</taxon>
        <taxon>Sar</taxon>
        <taxon>Stramenopiles</taxon>
        <taxon>Oomycota</taxon>
        <taxon>Saprolegniomycetes</taxon>
        <taxon>Saprolegniales</taxon>
        <taxon>Achlyaceae</taxon>
        <taxon>Achlya</taxon>
    </lineage>
</organism>
<accession>A0A1V9ZJR4</accession>
<proteinExistence type="predicted"/>
<dbReference type="InterPro" id="IPR003835">
    <property type="entry name" value="Glyco_trans_19"/>
</dbReference>
<keyword evidence="6" id="KW-0443">Lipid metabolism</keyword>
<dbReference type="OrthoDB" id="2419at2759"/>
<name>A0A1V9ZJR4_ACHHY</name>
<comment type="caution">
    <text evidence="8">The sequence shown here is derived from an EMBL/GenBank/DDBJ whole genome shotgun (WGS) entry which is preliminary data.</text>
</comment>
<keyword evidence="4" id="KW-0328">Glycosyltransferase</keyword>
<dbReference type="GO" id="GO:0008915">
    <property type="term" value="F:lipid-A-disaccharide synthase activity"/>
    <property type="evidence" value="ECO:0007669"/>
    <property type="project" value="UniProtKB-EC"/>
</dbReference>
<protein>
    <recommendedName>
        <fullName evidence="1">lipid-A-disaccharide synthase</fullName>
        <ecNumber evidence="1">2.4.1.182</ecNumber>
    </recommendedName>
</protein>
<evidence type="ECO:0000256" key="4">
    <source>
        <dbReference type="ARBA" id="ARBA00022676"/>
    </source>
</evidence>
<evidence type="ECO:0000256" key="5">
    <source>
        <dbReference type="ARBA" id="ARBA00022679"/>
    </source>
</evidence>
<reference evidence="8 9" key="1">
    <citation type="journal article" date="2014" name="Genome Biol. Evol.">
        <title>The secreted proteins of Achlya hypogyna and Thraustotheca clavata identify the ancestral oomycete secretome and reveal gene acquisitions by horizontal gene transfer.</title>
        <authorList>
            <person name="Misner I."/>
            <person name="Blouin N."/>
            <person name="Leonard G."/>
            <person name="Richards T.A."/>
            <person name="Lane C.E."/>
        </authorList>
    </citation>
    <scope>NUCLEOTIDE SEQUENCE [LARGE SCALE GENOMIC DNA]</scope>
    <source>
        <strain evidence="8 9">ATCC 48635</strain>
    </source>
</reference>